<dbReference type="PANTHER" id="PTHR10543">
    <property type="entry name" value="BETA-CAROTENE DIOXYGENASE"/>
    <property type="match status" value="1"/>
</dbReference>
<dbReference type="GO" id="GO:0016121">
    <property type="term" value="P:carotene catabolic process"/>
    <property type="evidence" value="ECO:0007669"/>
    <property type="project" value="TreeGrafter"/>
</dbReference>
<dbReference type="InterPro" id="IPR004294">
    <property type="entry name" value="Carotenoid_Oase"/>
</dbReference>
<evidence type="ECO:0000256" key="1">
    <source>
        <dbReference type="ARBA" id="ARBA00006787"/>
    </source>
</evidence>
<comment type="caution">
    <text evidence="7">The sequence shown here is derived from an EMBL/GenBank/DDBJ whole genome shotgun (WGS) entry which is preliminary data.</text>
</comment>
<evidence type="ECO:0000313" key="8">
    <source>
        <dbReference type="Proteomes" id="UP001212841"/>
    </source>
</evidence>
<dbReference type="GO" id="GO:0010436">
    <property type="term" value="F:carotenoid dioxygenase activity"/>
    <property type="evidence" value="ECO:0007669"/>
    <property type="project" value="TreeGrafter"/>
</dbReference>
<gene>
    <name evidence="7" type="ORF">HK097_011693</name>
</gene>
<organism evidence="7 8">
    <name type="scientific">Rhizophlyctis rosea</name>
    <dbReference type="NCBI Taxonomy" id="64517"/>
    <lineage>
        <taxon>Eukaryota</taxon>
        <taxon>Fungi</taxon>
        <taxon>Fungi incertae sedis</taxon>
        <taxon>Chytridiomycota</taxon>
        <taxon>Chytridiomycota incertae sedis</taxon>
        <taxon>Chytridiomycetes</taxon>
        <taxon>Rhizophlyctidales</taxon>
        <taxon>Rhizophlyctidaceae</taxon>
        <taxon>Rhizophlyctis</taxon>
    </lineage>
</organism>
<dbReference type="Pfam" id="PF03055">
    <property type="entry name" value="RPE65"/>
    <property type="match status" value="1"/>
</dbReference>
<evidence type="ECO:0000256" key="5">
    <source>
        <dbReference type="PIRSR" id="PIRSR604294-1"/>
    </source>
</evidence>
<dbReference type="PANTHER" id="PTHR10543:SF24">
    <property type="entry name" value="CAROTENOID ISOMEROOXYGENASE"/>
    <property type="match status" value="1"/>
</dbReference>
<dbReference type="Proteomes" id="UP001212841">
    <property type="component" value="Unassembled WGS sequence"/>
</dbReference>
<evidence type="ECO:0000256" key="6">
    <source>
        <dbReference type="SAM" id="MobiDB-lite"/>
    </source>
</evidence>
<keyword evidence="2 5" id="KW-0479">Metal-binding</keyword>
<keyword evidence="3" id="KW-0560">Oxidoreductase</keyword>
<dbReference type="EMBL" id="JADGJD010000993">
    <property type="protein sequence ID" value="KAJ3047274.1"/>
    <property type="molecule type" value="Genomic_DNA"/>
</dbReference>
<dbReference type="AlphaFoldDB" id="A0AAD5S610"/>
<comment type="cofactor">
    <cofactor evidence="5">
        <name>Fe(2+)</name>
        <dbReference type="ChEBI" id="CHEBI:29033"/>
    </cofactor>
    <text evidence="5">Binds 1 Fe(2+) ion per subunit.</text>
</comment>
<evidence type="ECO:0000313" key="7">
    <source>
        <dbReference type="EMBL" id="KAJ3047274.1"/>
    </source>
</evidence>
<keyword evidence="8" id="KW-1185">Reference proteome</keyword>
<protein>
    <submittedName>
        <fullName evidence="7">Uncharacterized protein</fullName>
    </submittedName>
</protein>
<feature type="region of interest" description="Disordered" evidence="6">
    <location>
        <begin position="1"/>
        <end position="32"/>
    </location>
</feature>
<comment type="similarity">
    <text evidence="1">Belongs to the carotenoid oxygenase family.</text>
</comment>
<name>A0AAD5S610_9FUNG</name>
<dbReference type="GO" id="GO:0046872">
    <property type="term" value="F:metal ion binding"/>
    <property type="evidence" value="ECO:0007669"/>
    <property type="project" value="UniProtKB-KW"/>
</dbReference>
<keyword evidence="4 5" id="KW-0408">Iron</keyword>
<evidence type="ECO:0000256" key="3">
    <source>
        <dbReference type="ARBA" id="ARBA00023002"/>
    </source>
</evidence>
<accession>A0AAD5S610</accession>
<evidence type="ECO:0000256" key="2">
    <source>
        <dbReference type="ARBA" id="ARBA00022723"/>
    </source>
</evidence>
<proteinExistence type="inferred from homology"/>
<feature type="binding site" evidence="5">
    <location>
        <position position="676"/>
    </location>
    <ligand>
        <name>Fe cation</name>
        <dbReference type="ChEBI" id="CHEBI:24875"/>
        <note>catalytic</note>
    </ligand>
</feature>
<sequence length="683" mass="76039">MEEGNWTSKAPPAQIAEEAAAEQFEEAEEEETLAVEEVSAEAAQNTTVEEVAATRVQTIVTEVQNGEALTGNGVVVTEEEDGAGVPGLSMFKSVASAVSHLPPEFAAKRASQSSSTLTKAALETNISRKCDKDLYDPNVPYIAGFSNGTEQPDPIALTVQGTLPNWLKGSLYRNGPGIFDIEYEDRHKNLKVFSVQHWFDGLGLVHRFQIDAGKAGDKIQYRGRFTSLSLQDLIRQHVKRTGKRVDTDLGHLGVRTMHSDPAACAITQAVTPSFPLSKPHGSDHLVLSNQSATLQEIDSVTLLPKRAFRYDQINPAFTESRAGTCPIRDDKNGGGIVNFTMANNYSTFTMNPSATFKIFSLSRDDQFDPPGYLLAKFTSRPSKSYSCALTKHYIILVEYPYSISTMQAMFAKDVEHAMKFDPNEPTLFHVIDRERRDRICIYRAPSFYAMNIINAYEDTENGGTICIDMNVYETDEIVRCFELQNLRTLEMPPLPGATVRRYCLGKVSEAAALYKIRPESIPEVSDPWMNKLTLHFGTHHTRQALFNHRTDFTLEFPTINPTKQHVEHRYAWGVSITPEHRKHTNMIWDSIVKADLKHGNHRLEWSEMGCFPGEAIMVPRTGTTTFNPAPAEDEGVVMSVVLDSKTNTSFLLFLDAQNMKEVARASLPFAVPFGFHGAWAAAT</sequence>
<evidence type="ECO:0000256" key="4">
    <source>
        <dbReference type="ARBA" id="ARBA00023004"/>
    </source>
</evidence>
<feature type="compositionally biased region" description="Acidic residues" evidence="6">
    <location>
        <begin position="19"/>
        <end position="32"/>
    </location>
</feature>
<reference evidence="7" key="1">
    <citation type="submission" date="2020-05" db="EMBL/GenBank/DDBJ databases">
        <title>Phylogenomic resolution of chytrid fungi.</title>
        <authorList>
            <person name="Stajich J.E."/>
            <person name="Amses K."/>
            <person name="Simmons R."/>
            <person name="Seto K."/>
            <person name="Myers J."/>
            <person name="Bonds A."/>
            <person name="Quandt C.A."/>
            <person name="Barry K."/>
            <person name="Liu P."/>
            <person name="Grigoriev I."/>
            <person name="Longcore J.E."/>
            <person name="James T.Y."/>
        </authorList>
    </citation>
    <scope>NUCLEOTIDE SEQUENCE</scope>
    <source>
        <strain evidence="7">JEL0318</strain>
    </source>
</reference>